<dbReference type="EMBL" id="BARW01006182">
    <property type="protein sequence ID" value="GAI86933.1"/>
    <property type="molecule type" value="Genomic_DNA"/>
</dbReference>
<sequence>MNDIDWDLLDDQIAIQEGRDPLLVSRDERQRRVLSLMVMIIKLADSLH</sequence>
<accession>X1S224</accession>
<comment type="caution">
    <text evidence="1">The sequence shown here is derived from an EMBL/GenBank/DDBJ whole genome shotgun (WGS) entry which is preliminary data.</text>
</comment>
<evidence type="ECO:0000313" key="1">
    <source>
        <dbReference type="EMBL" id="GAI86933.1"/>
    </source>
</evidence>
<feature type="non-terminal residue" evidence="1">
    <location>
        <position position="48"/>
    </location>
</feature>
<reference evidence="1" key="1">
    <citation type="journal article" date="2014" name="Front. Microbiol.">
        <title>High frequency of phylogenetically diverse reductive dehalogenase-homologous genes in deep subseafloor sedimentary metagenomes.</title>
        <authorList>
            <person name="Kawai M."/>
            <person name="Futagami T."/>
            <person name="Toyoda A."/>
            <person name="Takaki Y."/>
            <person name="Nishi S."/>
            <person name="Hori S."/>
            <person name="Arai W."/>
            <person name="Tsubouchi T."/>
            <person name="Morono Y."/>
            <person name="Uchiyama I."/>
            <person name="Ito T."/>
            <person name="Fujiyama A."/>
            <person name="Inagaki F."/>
            <person name="Takami H."/>
        </authorList>
    </citation>
    <scope>NUCLEOTIDE SEQUENCE</scope>
    <source>
        <strain evidence="1">Expedition CK06-06</strain>
    </source>
</reference>
<organism evidence="1">
    <name type="scientific">marine sediment metagenome</name>
    <dbReference type="NCBI Taxonomy" id="412755"/>
    <lineage>
        <taxon>unclassified sequences</taxon>
        <taxon>metagenomes</taxon>
        <taxon>ecological metagenomes</taxon>
    </lineage>
</organism>
<proteinExistence type="predicted"/>
<gene>
    <name evidence="1" type="ORF">S12H4_12965</name>
</gene>
<protein>
    <submittedName>
        <fullName evidence="1">Uncharacterized protein</fullName>
    </submittedName>
</protein>
<dbReference type="AlphaFoldDB" id="X1S224"/>
<name>X1S224_9ZZZZ</name>